<dbReference type="EMBL" id="JBBNAF010000012">
    <property type="protein sequence ID" value="KAK9092607.1"/>
    <property type="molecule type" value="Genomic_DNA"/>
</dbReference>
<keyword evidence="3" id="KW-1185">Reference proteome</keyword>
<dbReference type="AlphaFoldDB" id="A0AAP0HQ10"/>
<sequence>MHSKGENDLVPYDPEIERINKKKKKKGVKMIEEEATNQQQDCENDQSAGDMVVQKRARGQRCLRVLKARSSGDLQQSDEASN</sequence>
<comment type="caution">
    <text evidence="2">The sequence shown here is derived from an EMBL/GenBank/DDBJ whole genome shotgun (WGS) entry which is preliminary data.</text>
</comment>
<feature type="region of interest" description="Disordered" evidence="1">
    <location>
        <begin position="21"/>
        <end position="51"/>
    </location>
</feature>
<gene>
    <name evidence="2" type="ORF">Syun_027518</name>
</gene>
<accession>A0AAP0HQ10</accession>
<organism evidence="2 3">
    <name type="scientific">Stephania yunnanensis</name>
    <dbReference type="NCBI Taxonomy" id="152371"/>
    <lineage>
        <taxon>Eukaryota</taxon>
        <taxon>Viridiplantae</taxon>
        <taxon>Streptophyta</taxon>
        <taxon>Embryophyta</taxon>
        <taxon>Tracheophyta</taxon>
        <taxon>Spermatophyta</taxon>
        <taxon>Magnoliopsida</taxon>
        <taxon>Ranunculales</taxon>
        <taxon>Menispermaceae</taxon>
        <taxon>Menispermoideae</taxon>
        <taxon>Cissampelideae</taxon>
        <taxon>Stephania</taxon>
    </lineage>
</organism>
<evidence type="ECO:0000313" key="2">
    <source>
        <dbReference type="EMBL" id="KAK9092607.1"/>
    </source>
</evidence>
<feature type="compositionally biased region" description="Polar residues" evidence="1">
    <location>
        <begin position="36"/>
        <end position="47"/>
    </location>
</feature>
<proteinExistence type="predicted"/>
<dbReference type="Proteomes" id="UP001420932">
    <property type="component" value="Unassembled WGS sequence"/>
</dbReference>
<protein>
    <submittedName>
        <fullName evidence="2">Uncharacterized protein</fullName>
    </submittedName>
</protein>
<reference evidence="2 3" key="1">
    <citation type="submission" date="2024-01" db="EMBL/GenBank/DDBJ databases">
        <title>Genome assemblies of Stephania.</title>
        <authorList>
            <person name="Yang L."/>
        </authorList>
    </citation>
    <scope>NUCLEOTIDE SEQUENCE [LARGE SCALE GENOMIC DNA]</scope>
    <source>
        <strain evidence="2">YNDBR</strain>
        <tissue evidence="2">Leaf</tissue>
    </source>
</reference>
<evidence type="ECO:0000313" key="3">
    <source>
        <dbReference type="Proteomes" id="UP001420932"/>
    </source>
</evidence>
<name>A0AAP0HQ10_9MAGN</name>
<evidence type="ECO:0000256" key="1">
    <source>
        <dbReference type="SAM" id="MobiDB-lite"/>
    </source>
</evidence>